<evidence type="ECO:0000313" key="2">
    <source>
        <dbReference type="Proteomes" id="UP000291259"/>
    </source>
</evidence>
<accession>A0A4V0YGQ5</accession>
<evidence type="ECO:0000313" key="1">
    <source>
        <dbReference type="EMBL" id="QAY72031.1"/>
    </source>
</evidence>
<sequence>MNSAEHVEVGDSIEIALPDGTRVSAASTPIIEVGGVPLTYGEIVALGGDFYGSATPISDLGSADVRAARFADAFGQLETERAEPLTRIRDILRLEQRAIADARAATPPHEPSTAYAALGDSLSLQWSEVADKQGPSYGELLYGNLDHFGDDARTAYRVGHRAAVEAASAATETSALLRAYAMNAFADHFLTDLFAAGHVRTPRRALAELPGAPIPASGLLALVMHDEDNRLGLDVTNARGDRWTAYGDAQELDARSARNRESAIEAVQASVDDVFRAFQQGRADASDAPDASEPAALALAPVADADAEAPGRNHAPLFRVEADRAVLRRGGVAGNWPDQGDWSFTTDWALLPMVETILRGMVADGAQANFAHAIAADLGITP</sequence>
<protein>
    <submittedName>
        <fullName evidence="1">Phospholipase</fullName>
    </submittedName>
</protein>
<dbReference type="InterPro" id="IPR049756">
    <property type="entry name" value="PlcA-like_dom"/>
</dbReference>
<dbReference type="CDD" id="cd22893">
    <property type="entry name" value="PlcA-like"/>
    <property type="match status" value="1"/>
</dbReference>
<keyword evidence="2" id="KW-1185">Reference proteome</keyword>
<dbReference type="AlphaFoldDB" id="A0A4V0YGQ5"/>
<dbReference type="Proteomes" id="UP000291259">
    <property type="component" value="Chromosome"/>
</dbReference>
<dbReference type="OrthoDB" id="9813435at2"/>
<dbReference type="KEGG" id="agf:ET445_00490"/>
<proteinExistence type="predicted"/>
<organism evidence="1 2">
    <name type="scientific">Agromyces protaetiae</name>
    <dbReference type="NCBI Taxonomy" id="2509455"/>
    <lineage>
        <taxon>Bacteria</taxon>
        <taxon>Bacillati</taxon>
        <taxon>Actinomycetota</taxon>
        <taxon>Actinomycetes</taxon>
        <taxon>Micrococcales</taxon>
        <taxon>Microbacteriaceae</taxon>
        <taxon>Agromyces</taxon>
    </lineage>
</organism>
<dbReference type="EMBL" id="CP035491">
    <property type="protein sequence ID" value="QAY72031.1"/>
    <property type="molecule type" value="Genomic_DNA"/>
</dbReference>
<reference evidence="1 2" key="1">
    <citation type="submission" date="2019-01" db="EMBL/GenBank/DDBJ databases">
        <title>Genome sequencing of strain FW100M-8.</title>
        <authorList>
            <person name="Heo J."/>
            <person name="Kim S.-J."/>
            <person name="Kim J.-S."/>
            <person name="Hong S.-B."/>
            <person name="Kwon S.-W."/>
        </authorList>
    </citation>
    <scope>NUCLEOTIDE SEQUENCE [LARGE SCALE GENOMIC DNA]</scope>
    <source>
        <strain evidence="1 2">FW100M-8</strain>
    </source>
</reference>
<name>A0A4V0YGQ5_9MICO</name>
<gene>
    <name evidence="1" type="ORF">ET445_00490</name>
</gene>
<dbReference type="RefSeq" id="WP_129187844.1">
    <property type="nucleotide sequence ID" value="NZ_CP035491.1"/>
</dbReference>